<dbReference type="AlphaFoldDB" id="A0A388TLG3"/>
<dbReference type="PROSITE" id="PS50926">
    <property type="entry name" value="TRAM"/>
    <property type="match status" value="1"/>
</dbReference>
<proteinExistence type="predicted"/>
<dbReference type="EMBL" id="BGZO01000170">
    <property type="protein sequence ID" value="GBR77281.1"/>
    <property type="molecule type" value="Genomic_DNA"/>
</dbReference>
<reference evidence="2 3" key="1">
    <citation type="journal article" date="2019" name="ISME J.">
        <title>Genome analyses of uncultured TG2/ZB3 bacteria in 'Margulisbacteria' specifically attached to ectosymbiotic spirochetes of protists in the termite gut.</title>
        <authorList>
            <person name="Utami Y.D."/>
            <person name="Kuwahara H."/>
            <person name="Igai K."/>
            <person name="Murakami T."/>
            <person name="Sugaya K."/>
            <person name="Morikawa T."/>
            <person name="Nagura Y."/>
            <person name="Yuki M."/>
            <person name="Deevong P."/>
            <person name="Inoue T."/>
            <person name="Kihara K."/>
            <person name="Lo N."/>
            <person name="Yamada A."/>
            <person name="Ohkuma M."/>
            <person name="Hongoh Y."/>
        </authorList>
    </citation>
    <scope>NUCLEOTIDE SEQUENCE [LARGE SCALE GENOMIC DNA]</scope>
    <source>
        <strain evidence="2">NkOx7-02</strain>
    </source>
</reference>
<dbReference type="Proteomes" id="UP000275925">
    <property type="component" value="Unassembled WGS sequence"/>
</dbReference>
<protein>
    <recommendedName>
        <fullName evidence="1">TRAM domain-containing protein</fullName>
    </recommendedName>
</protein>
<evidence type="ECO:0000313" key="3">
    <source>
        <dbReference type="Proteomes" id="UP000275925"/>
    </source>
</evidence>
<gene>
    <name evidence="2" type="ORF">NO2_1686</name>
</gene>
<feature type="non-terminal residue" evidence="2">
    <location>
        <position position="58"/>
    </location>
</feature>
<dbReference type="InterPro" id="IPR002792">
    <property type="entry name" value="TRAM_dom"/>
</dbReference>
<sequence>MLITAQGVDFTVDGDGVARHEGRVVFVPGLVPDDTAEIEIIADKKNYLLGKIKKIIEP</sequence>
<name>A0A388TLG3_9BACT</name>
<dbReference type="SUPFAM" id="SSF50249">
    <property type="entry name" value="Nucleic acid-binding proteins"/>
    <property type="match status" value="1"/>
</dbReference>
<evidence type="ECO:0000313" key="2">
    <source>
        <dbReference type="EMBL" id="GBR77281.1"/>
    </source>
</evidence>
<feature type="domain" description="TRAM" evidence="1">
    <location>
        <begin position="1"/>
        <end position="54"/>
    </location>
</feature>
<dbReference type="Pfam" id="PF01938">
    <property type="entry name" value="TRAM"/>
    <property type="match status" value="1"/>
</dbReference>
<evidence type="ECO:0000259" key="1">
    <source>
        <dbReference type="PROSITE" id="PS50926"/>
    </source>
</evidence>
<keyword evidence="3" id="KW-1185">Reference proteome</keyword>
<dbReference type="Gene3D" id="2.40.50.140">
    <property type="entry name" value="Nucleic acid-binding proteins"/>
    <property type="match status" value="1"/>
</dbReference>
<accession>A0A388TLG3</accession>
<comment type="caution">
    <text evidence="2">The sequence shown here is derived from an EMBL/GenBank/DDBJ whole genome shotgun (WGS) entry which is preliminary data.</text>
</comment>
<dbReference type="InterPro" id="IPR012340">
    <property type="entry name" value="NA-bd_OB-fold"/>
</dbReference>
<organism evidence="2 3">
    <name type="scientific">Candidatus Termititenax persephonae</name>
    <dbReference type="NCBI Taxonomy" id="2218525"/>
    <lineage>
        <taxon>Bacteria</taxon>
        <taxon>Bacillati</taxon>
        <taxon>Candidatus Margulisiibacteriota</taxon>
        <taxon>Candidatus Termititenacia</taxon>
        <taxon>Candidatus Termititenacales</taxon>
        <taxon>Candidatus Termititenacaceae</taxon>
        <taxon>Candidatus Termititenax</taxon>
    </lineage>
</organism>